<accession>A0ABU3ACL5</accession>
<protein>
    <submittedName>
        <fullName evidence="1">SusD/RagB family nutrient-binding outer membrane lipoprotein</fullName>
    </submittedName>
</protein>
<proteinExistence type="predicted"/>
<comment type="caution">
    <text evidence="1">The sequence shown here is derived from an EMBL/GenBank/DDBJ whole genome shotgun (WGS) entry which is preliminary data.</text>
</comment>
<dbReference type="InterPro" id="IPR011990">
    <property type="entry name" value="TPR-like_helical_dom_sf"/>
</dbReference>
<dbReference type="EMBL" id="JAVRHR010000003">
    <property type="protein sequence ID" value="MDT0607927.1"/>
    <property type="molecule type" value="Genomic_DNA"/>
</dbReference>
<name>A0ABU3ACL5_9FLAO</name>
<dbReference type="Proteomes" id="UP001255246">
    <property type="component" value="Unassembled WGS sequence"/>
</dbReference>
<organism evidence="1 2">
    <name type="scientific">Croceitalea rosinachiae</name>
    <dbReference type="NCBI Taxonomy" id="3075596"/>
    <lineage>
        <taxon>Bacteria</taxon>
        <taxon>Pseudomonadati</taxon>
        <taxon>Bacteroidota</taxon>
        <taxon>Flavobacteriia</taxon>
        <taxon>Flavobacteriales</taxon>
        <taxon>Flavobacteriaceae</taxon>
        <taxon>Croceitalea</taxon>
    </lineage>
</organism>
<dbReference type="Gene3D" id="1.25.40.390">
    <property type="match status" value="2"/>
</dbReference>
<gene>
    <name evidence="1" type="ORF">RM706_12845</name>
</gene>
<reference evidence="1 2" key="1">
    <citation type="submission" date="2023-09" db="EMBL/GenBank/DDBJ databases">
        <authorList>
            <person name="Rey-Velasco X."/>
        </authorList>
    </citation>
    <scope>NUCLEOTIDE SEQUENCE [LARGE SCALE GENOMIC DNA]</scope>
    <source>
        <strain evidence="1 2">F388</strain>
    </source>
</reference>
<dbReference type="Pfam" id="PF12771">
    <property type="entry name" value="SusD-like_2"/>
    <property type="match status" value="1"/>
</dbReference>
<dbReference type="InterPro" id="IPR041662">
    <property type="entry name" value="SusD-like_2"/>
</dbReference>
<keyword evidence="1" id="KW-0449">Lipoprotein</keyword>
<evidence type="ECO:0000313" key="1">
    <source>
        <dbReference type="EMBL" id="MDT0607927.1"/>
    </source>
</evidence>
<keyword evidence="2" id="KW-1185">Reference proteome</keyword>
<sequence length="564" mass="61928">MKKIIYLIVGIALVVQIESCETTELDLTLNPNALTEADLDADNLLVTIQESFARHINGGGSGEEVFNAGNEGLDEMGMDLTRIGNFFGQLYNNQFQAATQDDEWNNAYRGVLETSEALITVAEEQGLTRHIGMARFFQAYTYSSMVDFFGDIPFNDALQAREGVFAPTLTPGADVYAACFDLLDQADANFTNAAVREPANDLFYNNDFDKWQLATNTLRLKLLAQTRLVDSSAEAQFNAIIASGNYIQSTDDDFQFQWGTNQSQPETRHPRYVDGFSVTGSGDYIANWYMERMFEVNDPRLRYIVYRQTNGVPGSDTPPTAPDAGQLGCSVITNPPPQYLAGGFTFCSLDNGYWGRDHGSEEGIPADGFLRSTWGVYPFGGRFDDSRFEEVGQDTGAQGAGITPILTAHLVQFLQAEMAMAAGNEVGAGTLLQQAVATHIDKVQNSGIVDPDADDSFEPTEQNVTDFLATVDASFQNANTEGKWNVLGEQFLRASVGMGIDAYNFYRRSNYPTVLQPNINPNPGTFMNSVFYPANSVNTNSNISQKPNNAVFVFWDTNGTPPAN</sequence>
<evidence type="ECO:0000313" key="2">
    <source>
        <dbReference type="Proteomes" id="UP001255246"/>
    </source>
</evidence>
<dbReference type="SUPFAM" id="SSF48452">
    <property type="entry name" value="TPR-like"/>
    <property type="match status" value="1"/>
</dbReference>
<dbReference type="RefSeq" id="WP_311352159.1">
    <property type="nucleotide sequence ID" value="NZ_JAVRHR010000003.1"/>
</dbReference>